<accession>A0A5C5ZJ38</accession>
<evidence type="ECO:0000313" key="2">
    <source>
        <dbReference type="Proteomes" id="UP000320176"/>
    </source>
</evidence>
<comment type="caution">
    <text evidence="1">The sequence shown here is derived from an EMBL/GenBank/DDBJ whole genome shotgun (WGS) entry which is preliminary data.</text>
</comment>
<name>A0A5C5ZJ38_9BACT</name>
<dbReference type="OrthoDB" id="7173027at2"/>
<dbReference type="EMBL" id="SJPN01000037">
    <property type="protein sequence ID" value="TWT87017.1"/>
    <property type="molecule type" value="Genomic_DNA"/>
</dbReference>
<gene>
    <name evidence="1" type="ORF">Pla52n_70420</name>
</gene>
<sequence>MPSSTVADLVINEPWTQMIAAEGHAGLAQTTPWFATDSLRAALKSIYEKNVNVKIECENCADSEEFGFHIGRIVALGGSSLEFVFFDSAGRWFDAPYAIPYNSITQLVVDDPYVMTFSRYVGSCPVETEKRGEQ</sequence>
<evidence type="ECO:0000313" key="1">
    <source>
        <dbReference type="EMBL" id="TWT87017.1"/>
    </source>
</evidence>
<dbReference type="AlphaFoldDB" id="A0A5C5ZJ38"/>
<dbReference type="RefSeq" id="WP_146523856.1">
    <property type="nucleotide sequence ID" value="NZ_CP151726.1"/>
</dbReference>
<protein>
    <submittedName>
        <fullName evidence="1">Uncharacterized protein</fullName>
    </submittedName>
</protein>
<proteinExistence type="predicted"/>
<organism evidence="1 2">
    <name type="scientific">Stieleria varia</name>
    <dbReference type="NCBI Taxonomy" id="2528005"/>
    <lineage>
        <taxon>Bacteria</taxon>
        <taxon>Pseudomonadati</taxon>
        <taxon>Planctomycetota</taxon>
        <taxon>Planctomycetia</taxon>
        <taxon>Pirellulales</taxon>
        <taxon>Pirellulaceae</taxon>
        <taxon>Stieleria</taxon>
    </lineage>
</organism>
<dbReference type="Proteomes" id="UP000320176">
    <property type="component" value="Unassembled WGS sequence"/>
</dbReference>
<reference evidence="1 2" key="1">
    <citation type="submission" date="2019-02" db="EMBL/GenBank/DDBJ databases">
        <title>Deep-cultivation of Planctomycetes and their phenomic and genomic characterization uncovers novel biology.</title>
        <authorList>
            <person name="Wiegand S."/>
            <person name="Jogler M."/>
            <person name="Boedeker C."/>
            <person name="Pinto D."/>
            <person name="Vollmers J."/>
            <person name="Rivas-Marin E."/>
            <person name="Kohn T."/>
            <person name="Peeters S.H."/>
            <person name="Heuer A."/>
            <person name="Rast P."/>
            <person name="Oberbeckmann S."/>
            <person name="Bunk B."/>
            <person name="Jeske O."/>
            <person name="Meyerdierks A."/>
            <person name="Storesund J.E."/>
            <person name="Kallscheuer N."/>
            <person name="Luecker S."/>
            <person name="Lage O.M."/>
            <person name="Pohl T."/>
            <person name="Merkel B.J."/>
            <person name="Hornburger P."/>
            <person name="Mueller R.-W."/>
            <person name="Bruemmer F."/>
            <person name="Labrenz M."/>
            <person name="Spormann A.M."/>
            <person name="Op Den Camp H."/>
            <person name="Overmann J."/>
            <person name="Amann R."/>
            <person name="Jetten M.S.M."/>
            <person name="Mascher T."/>
            <person name="Medema M.H."/>
            <person name="Devos D.P."/>
            <person name="Kaster A.-K."/>
            <person name="Ovreas L."/>
            <person name="Rohde M."/>
            <person name="Galperin M.Y."/>
            <person name="Jogler C."/>
        </authorList>
    </citation>
    <scope>NUCLEOTIDE SEQUENCE [LARGE SCALE GENOMIC DNA]</scope>
    <source>
        <strain evidence="1 2">Pla52n</strain>
    </source>
</reference>
<keyword evidence="2" id="KW-1185">Reference proteome</keyword>